<feature type="signal peptide" evidence="3">
    <location>
        <begin position="1"/>
        <end position="17"/>
    </location>
</feature>
<sequence length="879" mass="99844">MILFCLLPLIIFSLSYGREVSVVLDDPAKSPEVFTVEKGYGLAMDEWPDAIVSISYGDVTKRLTYRDLYFLFIFDQATTVSITYYHRVLFHIFKIPTSKISSMRPELHFSTYYPARVHSTTEPTKIDYYATAFGEYNVTATFLTTNTITVSYTEGGISKTKEYKTGDDMKFKSTNPIEKTFSVTGNGQFHLQGITIYVLTEFEPTIKGEITVSLPFTTQEKNRAYRDKIRNPSDHYSNIKDIIPNQIPSLKLNLSPLENEGYSFKYCLTENCTDYTRINDVLSLEFAIAYDVNMLVSSPQYPQCKDAKMKAYLHFSNSDSPQDLEKESLPKECLPPKAELKVINNISYYATVSVNVSFGSYQSFTRGQIFTKAEDTDFTCLIKVSVPDYCNLEHYKTINVKVGDSIEIIVDDDDVPPMCRKSNIKTMCYCEEDNYEKCAEGVEGRVFVNYKNNNFYNKVDDPGENVSIRVFRNLTIDSTWINNKHNITVSPDHILTIERIETINQTDDMQLIVDNLIVDLERINNVRLKSYQLTIIPPTNVTFVPIIIEINNLVLRVPEECIPNSLFSPLKFIGYGIIKVHDYPIDKMEFGDEITVVEGIYVICNPKAGDSICPTKEFKDYKILKQNATLSLSEIAPGKMVFIFYETLNEIININIKQLNNQSFSFESNPTQSKILSDDNFKIRILSTEQLIHNHSTLSVGDDQVRFSIYDTKNYNKFIFSYDNVLTLKQGDSINTNSNPILLEPTKDKSVIYFDDSFTSITQEFSVRSPNNKINIYLGDKEFSKYDIGYFFRCNESSCSQDDIHLFEGKPPDSIDDVPSDDSGGKNNNKNGGGVGPGAIAGIVVAVIVIIAAVVVGVVFYLKKKKEKEEKSEKEAEEI</sequence>
<accession>A0ABR2JCP6</accession>
<keyword evidence="3" id="KW-0732">Signal</keyword>
<protein>
    <recommendedName>
        <fullName evidence="6">Hint domain-containing protein</fullName>
    </recommendedName>
</protein>
<dbReference type="Proteomes" id="UP001470230">
    <property type="component" value="Unassembled WGS sequence"/>
</dbReference>
<reference evidence="4 5" key="1">
    <citation type="submission" date="2024-04" db="EMBL/GenBank/DDBJ databases">
        <title>Tritrichomonas musculus Genome.</title>
        <authorList>
            <person name="Alves-Ferreira E."/>
            <person name="Grigg M."/>
            <person name="Lorenzi H."/>
            <person name="Galac M."/>
        </authorList>
    </citation>
    <scope>NUCLEOTIDE SEQUENCE [LARGE SCALE GENOMIC DNA]</scope>
    <source>
        <strain evidence="4 5">EAF2021</strain>
    </source>
</reference>
<keyword evidence="2" id="KW-0812">Transmembrane</keyword>
<evidence type="ECO:0000313" key="4">
    <source>
        <dbReference type="EMBL" id="KAK8875574.1"/>
    </source>
</evidence>
<name>A0ABR2JCP6_9EUKA</name>
<evidence type="ECO:0000256" key="2">
    <source>
        <dbReference type="SAM" id="Phobius"/>
    </source>
</evidence>
<feature type="region of interest" description="Disordered" evidence="1">
    <location>
        <begin position="810"/>
        <end position="832"/>
    </location>
</feature>
<keyword evidence="2" id="KW-0472">Membrane</keyword>
<keyword evidence="2" id="KW-1133">Transmembrane helix</keyword>
<evidence type="ECO:0000313" key="5">
    <source>
        <dbReference type="Proteomes" id="UP001470230"/>
    </source>
</evidence>
<dbReference type="EMBL" id="JAPFFF010000012">
    <property type="protein sequence ID" value="KAK8875574.1"/>
    <property type="molecule type" value="Genomic_DNA"/>
</dbReference>
<gene>
    <name evidence="4" type="ORF">M9Y10_005743</name>
</gene>
<feature type="transmembrane region" description="Helical" evidence="2">
    <location>
        <begin position="839"/>
        <end position="862"/>
    </location>
</feature>
<dbReference type="PANTHER" id="PTHR16861:SF4">
    <property type="entry name" value="SH3 DOMAIN PROTEIN (AFU_ORTHOLOGUE AFUA_1G13610)"/>
    <property type="match status" value="1"/>
</dbReference>
<proteinExistence type="predicted"/>
<evidence type="ECO:0008006" key="6">
    <source>
        <dbReference type="Google" id="ProtNLM"/>
    </source>
</evidence>
<evidence type="ECO:0000256" key="3">
    <source>
        <dbReference type="SAM" id="SignalP"/>
    </source>
</evidence>
<feature type="chain" id="PRO_5046106049" description="Hint domain-containing protein" evidence="3">
    <location>
        <begin position="18"/>
        <end position="879"/>
    </location>
</feature>
<dbReference type="PANTHER" id="PTHR16861">
    <property type="entry name" value="GLYCOPROTEIN 38"/>
    <property type="match status" value="1"/>
</dbReference>
<evidence type="ECO:0000256" key="1">
    <source>
        <dbReference type="SAM" id="MobiDB-lite"/>
    </source>
</evidence>
<comment type="caution">
    <text evidence="4">The sequence shown here is derived from an EMBL/GenBank/DDBJ whole genome shotgun (WGS) entry which is preliminary data.</text>
</comment>
<keyword evidence="5" id="KW-1185">Reference proteome</keyword>
<organism evidence="4 5">
    <name type="scientific">Tritrichomonas musculus</name>
    <dbReference type="NCBI Taxonomy" id="1915356"/>
    <lineage>
        <taxon>Eukaryota</taxon>
        <taxon>Metamonada</taxon>
        <taxon>Parabasalia</taxon>
        <taxon>Tritrichomonadida</taxon>
        <taxon>Tritrichomonadidae</taxon>
        <taxon>Tritrichomonas</taxon>
    </lineage>
</organism>